<keyword evidence="1" id="KW-0812">Transmembrane</keyword>
<keyword evidence="3" id="KW-1185">Reference proteome</keyword>
<dbReference type="RefSeq" id="XP_025562197.1">
    <property type="nucleotide sequence ID" value="XM_025712973.1"/>
</dbReference>
<feature type="transmembrane region" description="Helical" evidence="1">
    <location>
        <begin position="39"/>
        <end position="60"/>
    </location>
</feature>
<organism evidence="2 3">
    <name type="scientific">Aspergillus vadensis (strain CBS 113365 / IMI 142717 / IBT 24658)</name>
    <dbReference type="NCBI Taxonomy" id="1448311"/>
    <lineage>
        <taxon>Eukaryota</taxon>
        <taxon>Fungi</taxon>
        <taxon>Dikarya</taxon>
        <taxon>Ascomycota</taxon>
        <taxon>Pezizomycotina</taxon>
        <taxon>Eurotiomycetes</taxon>
        <taxon>Eurotiomycetidae</taxon>
        <taxon>Eurotiales</taxon>
        <taxon>Aspergillaceae</taxon>
        <taxon>Aspergillus</taxon>
        <taxon>Aspergillus subgen. Circumdati</taxon>
    </lineage>
</organism>
<name>A0A319BRG9_ASPVC</name>
<evidence type="ECO:0000313" key="3">
    <source>
        <dbReference type="Proteomes" id="UP000248405"/>
    </source>
</evidence>
<dbReference type="Proteomes" id="UP000248405">
    <property type="component" value="Unassembled WGS sequence"/>
</dbReference>
<gene>
    <name evidence="2" type="ORF">BO88DRAFT_57512</name>
</gene>
<dbReference type="GeneID" id="37217565"/>
<keyword evidence="1" id="KW-0472">Membrane</keyword>
<protein>
    <submittedName>
        <fullName evidence="2">Uncharacterized protein</fullName>
    </submittedName>
</protein>
<sequence>MFILYEEDRFGFVVGVIGQGSIREDGIIASVHLGAELRWLRFGVMATILIGWAGGTWYVMPRSGRLKLGYDALFSG</sequence>
<evidence type="ECO:0000256" key="1">
    <source>
        <dbReference type="SAM" id="Phobius"/>
    </source>
</evidence>
<accession>A0A319BRG9</accession>
<dbReference type="AlphaFoldDB" id="A0A319BRG9"/>
<reference evidence="2" key="1">
    <citation type="submission" date="2016-12" db="EMBL/GenBank/DDBJ databases">
        <title>The genomes of Aspergillus section Nigri reveals drivers in fungal speciation.</title>
        <authorList>
            <consortium name="DOE Joint Genome Institute"/>
            <person name="Vesth T.C."/>
            <person name="Nybo J."/>
            <person name="Theobald S."/>
            <person name="Brandl J."/>
            <person name="Frisvad J.C."/>
            <person name="Nielsen K.F."/>
            <person name="Lyhne E.K."/>
            <person name="Kogle M.E."/>
            <person name="Kuo A."/>
            <person name="Riley R."/>
            <person name="Clum A."/>
            <person name="Nolan M."/>
            <person name="Lipzen A."/>
            <person name="Salamov A."/>
            <person name="Henrissat B."/>
            <person name="Wiebenga A."/>
            <person name="De Vries R.P."/>
            <person name="Grigoriev I.V."/>
            <person name="Mortensen U.H."/>
            <person name="Andersen M.R."/>
            <person name="Baker S.E."/>
        </authorList>
    </citation>
    <scope>NUCLEOTIDE SEQUENCE [LARGE SCALE GENOMIC DNA]</scope>
    <source>
        <strain evidence="2">CBS 113365</strain>
    </source>
</reference>
<dbReference type="EMBL" id="KZ821626">
    <property type="protein sequence ID" value="PYH68403.1"/>
    <property type="molecule type" value="Genomic_DNA"/>
</dbReference>
<evidence type="ECO:0000313" key="2">
    <source>
        <dbReference type="EMBL" id="PYH68403.1"/>
    </source>
</evidence>
<proteinExistence type="predicted"/>
<keyword evidence="1" id="KW-1133">Transmembrane helix</keyword>